<name>A0AAW1RF71_9CHLO</name>
<protein>
    <submittedName>
        <fullName evidence="8">Uncharacterized protein</fullName>
    </submittedName>
</protein>
<dbReference type="PANTHER" id="PTHR13317">
    <property type="entry name" value="TRANSMEMBRANE ANTERIOR POSTERIOR TRANSFORMATION PROTEIN 1 HOMOLOG"/>
    <property type="match status" value="1"/>
</dbReference>
<feature type="region of interest" description="Disordered" evidence="6">
    <location>
        <begin position="43"/>
        <end position="94"/>
    </location>
</feature>
<feature type="region of interest" description="Disordered" evidence="6">
    <location>
        <begin position="112"/>
        <end position="135"/>
    </location>
</feature>
<feature type="compositionally biased region" description="Basic and acidic residues" evidence="6">
    <location>
        <begin position="47"/>
        <end position="64"/>
    </location>
</feature>
<evidence type="ECO:0000256" key="6">
    <source>
        <dbReference type="SAM" id="MobiDB-lite"/>
    </source>
</evidence>
<keyword evidence="9" id="KW-1185">Reference proteome</keyword>
<comment type="caution">
    <text evidence="8">The sequence shown here is derived from an EMBL/GenBank/DDBJ whole genome shotgun (WGS) entry which is preliminary data.</text>
</comment>
<keyword evidence="3 7" id="KW-0812">Transmembrane</keyword>
<dbReference type="GO" id="GO:0005789">
    <property type="term" value="C:endoplasmic reticulum membrane"/>
    <property type="evidence" value="ECO:0007669"/>
    <property type="project" value="TreeGrafter"/>
</dbReference>
<dbReference type="EMBL" id="JALJOS010000012">
    <property type="protein sequence ID" value="KAK9832285.1"/>
    <property type="molecule type" value="Genomic_DNA"/>
</dbReference>
<gene>
    <name evidence="8" type="ORF">WJX74_005365</name>
</gene>
<feature type="transmembrane region" description="Helical" evidence="7">
    <location>
        <begin position="232"/>
        <end position="260"/>
    </location>
</feature>
<evidence type="ECO:0000256" key="7">
    <source>
        <dbReference type="SAM" id="Phobius"/>
    </source>
</evidence>
<comment type="subcellular location">
    <subcellularLocation>
        <location evidence="1">Membrane</location>
        <topology evidence="1">Multi-pass membrane protein</topology>
    </subcellularLocation>
</comment>
<evidence type="ECO:0000256" key="4">
    <source>
        <dbReference type="ARBA" id="ARBA00022989"/>
    </source>
</evidence>
<evidence type="ECO:0000256" key="5">
    <source>
        <dbReference type="ARBA" id="ARBA00023136"/>
    </source>
</evidence>
<comment type="similarity">
    <text evidence="2">Belongs to the TAPT1 family.</text>
</comment>
<reference evidence="8 9" key="1">
    <citation type="journal article" date="2024" name="Nat. Commun.">
        <title>Phylogenomics reveals the evolutionary origins of lichenization in chlorophyte algae.</title>
        <authorList>
            <person name="Puginier C."/>
            <person name="Libourel C."/>
            <person name="Otte J."/>
            <person name="Skaloud P."/>
            <person name="Haon M."/>
            <person name="Grisel S."/>
            <person name="Petersen M."/>
            <person name="Berrin J.G."/>
            <person name="Delaux P.M."/>
            <person name="Dal Grande F."/>
            <person name="Keller J."/>
        </authorList>
    </citation>
    <scope>NUCLEOTIDE SEQUENCE [LARGE SCALE GENOMIC DNA]</scope>
    <source>
        <strain evidence="8 9">SAG 2145</strain>
    </source>
</reference>
<evidence type="ECO:0000313" key="9">
    <source>
        <dbReference type="Proteomes" id="UP001438707"/>
    </source>
</evidence>
<feature type="transmembrane region" description="Helical" evidence="7">
    <location>
        <begin position="319"/>
        <end position="340"/>
    </location>
</feature>
<evidence type="ECO:0000313" key="8">
    <source>
        <dbReference type="EMBL" id="KAK9832285.1"/>
    </source>
</evidence>
<evidence type="ECO:0000256" key="3">
    <source>
        <dbReference type="ARBA" id="ARBA00022692"/>
    </source>
</evidence>
<dbReference type="Proteomes" id="UP001438707">
    <property type="component" value="Unassembled WGS sequence"/>
</dbReference>
<dbReference type="Pfam" id="PF05346">
    <property type="entry name" value="DUF747"/>
    <property type="match status" value="1"/>
</dbReference>
<keyword evidence="4 7" id="KW-1133">Transmembrane helix</keyword>
<evidence type="ECO:0000256" key="1">
    <source>
        <dbReference type="ARBA" id="ARBA00004141"/>
    </source>
</evidence>
<sequence>MPAGRQLEEEVIDFVLENSSKRKFPASFTFWNGDAKHFRSRAATRTQHLDGAEKHEWHAAERSFGDQQQPENSSARYSAGITEPGSLTRRVSSPVQRSVSEIPFRSAQADLKADLASDPARPSEEAAETEDERQQPFNSYVAAELSPEPCYPTADAIWGETERDRVYNAVIYVPYQLERLLDFGFLICLDSFLAVFTVLPLRVLRGLSCLAGRLNITPRHGSKCPHLRGDQLYDLICMATFICSVGFLWTLNAGAIYFWMKDLNQEWLKLQVIYTAVEIFDKVLGSFGVDALEALSGTCTLFAAGNHPRGKLVHLMADAALVGCLMSLHGALLLCQGMAFSVAMNSKRSHALVALLIASNFMEIKGTVLKRFDPSKLFSLACQDMVERFHLVISLLFVVVEEMDSSGRWRPLPGLLWQCGQIFGAEMVIDVVKHAVLGKFNQIRPGVYQEFMKDVCEKTEGCQSHNIHRVVAFQPFAPAALFCRVLLTLLVRRDTALEAAWPALMLMSLDLAWGVVRLMTYGVLAWVVLWPLKLRLGYYVKRLAYASALRTAAWFRSGKISALA</sequence>
<keyword evidence="5 7" id="KW-0472">Membrane</keyword>
<organism evidence="8 9">
    <name type="scientific">Apatococcus lobatus</name>
    <dbReference type="NCBI Taxonomy" id="904363"/>
    <lineage>
        <taxon>Eukaryota</taxon>
        <taxon>Viridiplantae</taxon>
        <taxon>Chlorophyta</taxon>
        <taxon>core chlorophytes</taxon>
        <taxon>Trebouxiophyceae</taxon>
        <taxon>Chlorellales</taxon>
        <taxon>Chlorellaceae</taxon>
        <taxon>Apatococcus</taxon>
    </lineage>
</organism>
<dbReference type="InterPro" id="IPR008010">
    <property type="entry name" value="Tatp1"/>
</dbReference>
<feature type="transmembrane region" description="Helical" evidence="7">
    <location>
        <begin position="511"/>
        <end position="532"/>
    </location>
</feature>
<dbReference type="PANTHER" id="PTHR13317:SF4">
    <property type="entry name" value="TRANSMEMBRANE ANTERIOR POSTERIOR TRANSFORMATION PROTEIN 1 HOMOLOG"/>
    <property type="match status" value="1"/>
</dbReference>
<dbReference type="AlphaFoldDB" id="A0AAW1RF71"/>
<accession>A0AAW1RF71</accession>
<proteinExistence type="inferred from homology"/>
<evidence type="ECO:0000256" key="2">
    <source>
        <dbReference type="ARBA" id="ARBA00008803"/>
    </source>
</evidence>
<feature type="compositionally biased region" description="Polar residues" evidence="6">
    <location>
        <begin position="65"/>
        <end position="76"/>
    </location>
</feature>